<gene>
    <name evidence="1" type="ORF">SVIM_LOCUS455843</name>
</gene>
<organism evidence="1">
    <name type="scientific">Salix viminalis</name>
    <name type="common">Common osier</name>
    <name type="synonym">Basket willow</name>
    <dbReference type="NCBI Taxonomy" id="40686"/>
    <lineage>
        <taxon>Eukaryota</taxon>
        <taxon>Viridiplantae</taxon>
        <taxon>Streptophyta</taxon>
        <taxon>Embryophyta</taxon>
        <taxon>Tracheophyta</taxon>
        <taxon>Spermatophyta</taxon>
        <taxon>Magnoliopsida</taxon>
        <taxon>eudicotyledons</taxon>
        <taxon>Gunneridae</taxon>
        <taxon>Pentapetalae</taxon>
        <taxon>rosids</taxon>
        <taxon>fabids</taxon>
        <taxon>Malpighiales</taxon>
        <taxon>Salicaceae</taxon>
        <taxon>Saliceae</taxon>
        <taxon>Salix</taxon>
    </lineage>
</organism>
<name>A0A6N2N2S5_SALVM</name>
<dbReference type="EMBL" id="CAADRP010002096">
    <property type="protein sequence ID" value="VFU61069.1"/>
    <property type="molecule type" value="Genomic_DNA"/>
</dbReference>
<reference evidence="1" key="1">
    <citation type="submission" date="2019-03" db="EMBL/GenBank/DDBJ databases">
        <authorList>
            <person name="Mank J."/>
            <person name="Almeida P."/>
        </authorList>
    </citation>
    <scope>NUCLEOTIDE SEQUENCE</scope>
    <source>
        <strain evidence="1">78183</strain>
    </source>
</reference>
<sequence length="237" mass="28221">MKLFVPEFEGLNNGISRIHCSIRSIAKLKLKIRCNAFRNYNEISKLKGPHTCQNPLILQHHQSIDLDLIAKVMLIIIKRVITTSIAMIQGIVRKDYEHNILYWKAWMVKQKILEHIFGIHEESFQNMPRMLLAIKYENMKMMVTWDHKMVKINKTTCKRAFWAFDVFSCVLYHKDMQQLRILWLRFFMSLLYIIDIVHDTLLKSYLKKNRLSYDFGGYRYDNTTIRGHVCITSTTML</sequence>
<accession>A0A6N2N2S5</accession>
<evidence type="ECO:0000313" key="1">
    <source>
        <dbReference type="EMBL" id="VFU61069.1"/>
    </source>
</evidence>
<dbReference type="AlphaFoldDB" id="A0A6N2N2S5"/>
<proteinExistence type="predicted"/>
<protein>
    <submittedName>
        <fullName evidence="1">Uncharacterized protein</fullName>
    </submittedName>
</protein>